<protein>
    <recommendedName>
        <fullName evidence="2">dTDP-4-dehydrorhamnose reductase</fullName>
        <ecNumber evidence="2">1.1.1.133</ecNumber>
    </recommendedName>
</protein>
<dbReference type="AlphaFoldDB" id="A0A1F5P553"/>
<evidence type="ECO:0000256" key="2">
    <source>
        <dbReference type="RuleBase" id="RU364082"/>
    </source>
</evidence>
<comment type="similarity">
    <text evidence="1 2">Belongs to the dTDP-4-dehydrorhamnose reductase family.</text>
</comment>
<dbReference type="InterPro" id="IPR036291">
    <property type="entry name" value="NAD(P)-bd_dom_sf"/>
</dbReference>
<gene>
    <name evidence="4" type="ORF">A3J48_04350</name>
</gene>
<accession>A0A1F5P553</accession>
<comment type="caution">
    <text evidence="4">The sequence shown here is derived from an EMBL/GenBank/DDBJ whole genome shotgun (WGS) entry which is preliminary data.</text>
</comment>
<dbReference type="Gene3D" id="3.40.50.720">
    <property type="entry name" value="NAD(P)-binding Rossmann-like Domain"/>
    <property type="match status" value="1"/>
</dbReference>
<dbReference type="GO" id="GO:0048270">
    <property type="term" value="F:methionine adenosyltransferase regulator activity"/>
    <property type="evidence" value="ECO:0007669"/>
    <property type="project" value="TreeGrafter"/>
</dbReference>
<feature type="non-terminal residue" evidence="4">
    <location>
        <position position="1"/>
    </location>
</feature>
<feature type="domain" description="RmlD-like substrate binding" evidence="3">
    <location>
        <begin position="3"/>
        <end position="220"/>
    </location>
</feature>
<dbReference type="InterPro" id="IPR029903">
    <property type="entry name" value="RmlD-like-bd"/>
</dbReference>
<reference evidence="4 5" key="1">
    <citation type="journal article" date="2016" name="Nat. Commun.">
        <title>Thousands of microbial genomes shed light on interconnected biogeochemical processes in an aquifer system.</title>
        <authorList>
            <person name="Anantharaman K."/>
            <person name="Brown C.T."/>
            <person name="Hug L.A."/>
            <person name="Sharon I."/>
            <person name="Castelle C.J."/>
            <person name="Probst A.J."/>
            <person name="Thomas B.C."/>
            <person name="Singh A."/>
            <person name="Wilkins M.J."/>
            <person name="Karaoz U."/>
            <person name="Brodie E.L."/>
            <person name="Williams K.H."/>
            <person name="Hubbard S.S."/>
            <person name="Banfield J.F."/>
        </authorList>
    </citation>
    <scope>NUCLEOTIDE SEQUENCE [LARGE SCALE GENOMIC DNA]</scope>
</reference>
<dbReference type="Pfam" id="PF04321">
    <property type="entry name" value="RmlD_sub_bind"/>
    <property type="match status" value="1"/>
</dbReference>
<comment type="function">
    <text evidence="2">Catalyzes the reduction of dTDP-6-deoxy-L-lyxo-4-hexulose to yield dTDP-L-rhamnose.</text>
</comment>
<dbReference type="PANTHER" id="PTHR10491">
    <property type="entry name" value="DTDP-4-DEHYDRORHAMNOSE REDUCTASE"/>
    <property type="match status" value="1"/>
</dbReference>
<dbReference type="PANTHER" id="PTHR10491:SF4">
    <property type="entry name" value="METHIONINE ADENOSYLTRANSFERASE 2 SUBUNIT BETA"/>
    <property type="match status" value="1"/>
</dbReference>
<keyword evidence="2" id="KW-0521">NADP</keyword>
<name>A0A1F5P553_9BACT</name>
<dbReference type="InterPro" id="IPR005913">
    <property type="entry name" value="dTDP_dehydrorham_reduct"/>
</dbReference>
<keyword evidence="2" id="KW-0560">Oxidoreductase</keyword>
<proteinExistence type="inferred from homology"/>
<evidence type="ECO:0000313" key="4">
    <source>
        <dbReference type="EMBL" id="OGE84760.1"/>
    </source>
</evidence>
<dbReference type="GO" id="GO:0008831">
    <property type="term" value="F:dTDP-4-dehydrorhamnose reductase activity"/>
    <property type="evidence" value="ECO:0007669"/>
    <property type="project" value="UniProtKB-EC"/>
</dbReference>
<comment type="pathway">
    <text evidence="2">Carbohydrate biosynthesis; dTDP-L-rhamnose biosynthesis.</text>
</comment>
<evidence type="ECO:0000259" key="3">
    <source>
        <dbReference type="Pfam" id="PF04321"/>
    </source>
</evidence>
<evidence type="ECO:0000256" key="1">
    <source>
        <dbReference type="ARBA" id="ARBA00010944"/>
    </source>
</evidence>
<dbReference type="EC" id="1.1.1.133" evidence="2"/>
<dbReference type="GO" id="GO:0048269">
    <property type="term" value="C:methionine adenosyltransferase complex"/>
    <property type="evidence" value="ECO:0007669"/>
    <property type="project" value="TreeGrafter"/>
</dbReference>
<dbReference type="GO" id="GO:0006556">
    <property type="term" value="P:S-adenosylmethionine biosynthetic process"/>
    <property type="evidence" value="ECO:0007669"/>
    <property type="project" value="TreeGrafter"/>
</dbReference>
<dbReference type="Proteomes" id="UP000176786">
    <property type="component" value="Unassembled WGS sequence"/>
</dbReference>
<sequence length="250" mass="28030">GKTNIDWCEQNKLECFEVNVLGADNIAQACQKLGVYLIHLSSGCIFESKSAEQSFSEEDLPNPLCFYAWTKVWGDNLLMDRATRHGLKVLILRPRQLLSSMVSPRNALTKMLTYTKFIDTDNSCTVVEDLMFATDELIKQQATGIYNVSNPGITSPYKIAQKLKEIIKPEMQLEVISKEDLNKMTLAIRIDTVLKTDKLEKAGVHLRDLNERLPEIINDLKENLAKGGSEAAMAETEKETAAKLSYAGKQ</sequence>
<dbReference type="EMBL" id="MFES01000036">
    <property type="protein sequence ID" value="OGE84760.1"/>
    <property type="molecule type" value="Genomic_DNA"/>
</dbReference>
<dbReference type="STRING" id="1817832.A3J48_04350"/>
<dbReference type="SUPFAM" id="SSF51735">
    <property type="entry name" value="NAD(P)-binding Rossmann-fold domains"/>
    <property type="match status" value="1"/>
</dbReference>
<evidence type="ECO:0000313" key="5">
    <source>
        <dbReference type="Proteomes" id="UP000176786"/>
    </source>
</evidence>
<organism evidence="4 5">
    <name type="scientific">Candidatus Doudnabacteria bacterium RIFCSPHIGHO2_02_FULL_46_11</name>
    <dbReference type="NCBI Taxonomy" id="1817832"/>
    <lineage>
        <taxon>Bacteria</taxon>
        <taxon>Candidatus Doudnaibacteriota</taxon>
    </lineage>
</organism>